<keyword evidence="10" id="KW-0443">Lipid metabolism</keyword>
<evidence type="ECO:0000256" key="10">
    <source>
        <dbReference type="ARBA" id="ARBA00023098"/>
    </source>
</evidence>
<comment type="pathway">
    <text evidence="4">Sphingolipid metabolism.</text>
</comment>
<protein>
    <submittedName>
        <fullName evidence="16">Sphingosine-1-phosphate lyase</fullName>
    </submittedName>
</protein>
<organism evidence="16 17">
    <name type="scientific">Labilithrix luteola</name>
    <dbReference type="NCBI Taxonomy" id="1391654"/>
    <lineage>
        <taxon>Bacteria</taxon>
        <taxon>Pseudomonadati</taxon>
        <taxon>Myxococcota</taxon>
        <taxon>Polyangia</taxon>
        <taxon>Polyangiales</taxon>
        <taxon>Labilitrichaceae</taxon>
        <taxon>Labilithrix</taxon>
    </lineage>
</organism>
<evidence type="ECO:0000256" key="4">
    <source>
        <dbReference type="ARBA" id="ARBA00004991"/>
    </source>
</evidence>
<evidence type="ECO:0000256" key="1">
    <source>
        <dbReference type="ARBA" id="ARBA00001933"/>
    </source>
</evidence>
<dbReference type="GO" id="GO:0019752">
    <property type="term" value="P:carboxylic acid metabolic process"/>
    <property type="evidence" value="ECO:0007669"/>
    <property type="project" value="InterPro"/>
</dbReference>
<keyword evidence="6" id="KW-0256">Endoplasmic reticulum</keyword>
<evidence type="ECO:0000256" key="9">
    <source>
        <dbReference type="ARBA" id="ARBA00022989"/>
    </source>
</evidence>
<dbReference type="PANTHER" id="PTHR42735">
    <property type="match status" value="1"/>
</dbReference>
<dbReference type="RefSeq" id="WP_146648784.1">
    <property type="nucleotide sequence ID" value="NZ_CP012333.1"/>
</dbReference>
<dbReference type="Proteomes" id="UP000064967">
    <property type="component" value="Chromosome"/>
</dbReference>
<dbReference type="GO" id="GO:0006665">
    <property type="term" value="P:sphingolipid metabolic process"/>
    <property type="evidence" value="ECO:0007669"/>
    <property type="project" value="UniProtKB-KW"/>
</dbReference>
<dbReference type="OrthoDB" id="9803665at2"/>
<dbReference type="Pfam" id="PF00282">
    <property type="entry name" value="Pyridoxal_deC"/>
    <property type="match status" value="1"/>
</dbReference>
<dbReference type="InterPro" id="IPR015421">
    <property type="entry name" value="PyrdxlP-dep_Trfase_major"/>
</dbReference>
<evidence type="ECO:0000313" key="17">
    <source>
        <dbReference type="Proteomes" id="UP000064967"/>
    </source>
</evidence>
<dbReference type="KEGG" id="llu:AKJ09_04347"/>
<dbReference type="EMBL" id="CP012333">
    <property type="protein sequence ID" value="AKU97683.1"/>
    <property type="molecule type" value="Genomic_DNA"/>
</dbReference>
<keyword evidence="5" id="KW-0812">Transmembrane</keyword>
<evidence type="ECO:0000256" key="11">
    <source>
        <dbReference type="ARBA" id="ARBA00023136"/>
    </source>
</evidence>
<dbReference type="PANTHER" id="PTHR42735:SF9">
    <property type="entry name" value="SPHINGOSINE-1-PHOSPHATE LYASE"/>
    <property type="match status" value="1"/>
</dbReference>
<keyword evidence="9" id="KW-1133">Transmembrane helix</keyword>
<evidence type="ECO:0000256" key="7">
    <source>
        <dbReference type="ARBA" id="ARBA00022898"/>
    </source>
</evidence>
<comment type="similarity">
    <text evidence="13">Belongs to the group II decarboxylase family. Sphingosine-1-phosphate lyase subfamily.</text>
</comment>
<accession>A0A0K1PVY1</accession>
<dbReference type="InterPro" id="IPR015424">
    <property type="entry name" value="PyrdxlP-dep_Trfase"/>
</dbReference>
<keyword evidence="17" id="KW-1185">Reference proteome</keyword>
<dbReference type="InterPro" id="IPR002129">
    <property type="entry name" value="PyrdxlP-dep_de-COase"/>
</dbReference>
<dbReference type="AlphaFoldDB" id="A0A0K1PVY1"/>
<dbReference type="Gene3D" id="3.40.640.10">
    <property type="entry name" value="Type I PLP-dependent aspartate aminotransferase-like (Major domain)"/>
    <property type="match status" value="1"/>
</dbReference>
<proteinExistence type="inferred from homology"/>
<dbReference type="STRING" id="1391654.AKJ09_04347"/>
<reference evidence="16 17" key="1">
    <citation type="submission" date="2015-08" db="EMBL/GenBank/DDBJ databases">
        <authorList>
            <person name="Babu N.S."/>
            <person name="Beckwith C.J."/>
            <person name="Beseler K.G."/>
            <person name="Brison A."/>
            <person name="Carone J.V."/>
            <person name="Caskin T.P."/>
            <person name="Diamond M."/>
            <person name="Durham M.E."/>
            <person name="Foxe J.M."/>
            <person name="Go M."/>
            <person name="Henderson B.A."/>
            <person name="Jones I.B."/>
            <person name="McGettigan J.A."/>
            <person name="Micheletti S.J."/>
            <person name="Nasrallah M.E."/>
            <person name="Ortiz D."/>
            <person name="Piller C.R."/>
            <person name="Privatt S.R."/>
            <person name="Schneider S.L."/>
            <person name="Sharp S."/>
            <person name="Smith T.C."/>
            <person name="Stanton J.D."/>
            <person name="Ullery H.E."/>
            <person name="Wilson R.J."/>
            <person name="Serrano M.G."/>
            <person name="Buck G."/>
            <person name="Lee V."/>
            <person name="Wang Y."/>
            <person name="Carvalho R."/>
            <person name="Voegtly L."/>
            <person name="Shi R."/>
            <person name="Duckworth R."/>
            <person name="Johnson A."/>
            <person name="Loviza R."/>
            <person name="Walstead R."/>
            <person name="Shah Z."/>
            <person name="Kiflezghi M."/>
            <person name="Wade K."/>
            <person name="Ball S.L."/>
            <person name="Bradley K.W."/>
            <person name="Asai D.J."/>
            <person name="Bowman C.A."/>
            <person name="Russell D.A."/>
            <person name="Pope W.H."/>
            <person name="Jacobs-Sera D."/>
            <person name="Hendrix R.W."/>
            <person name="Hatfull G.F."/>
        </authorList>
    </citation>
    <scope>NUCLEOTIDE SEQUENCE [LARGE SCALE GENOMIC DNA]</scope>
    <source>
        <strain evidence="16 17">DSM 27648</strain>
    </source>
</reference>
<evidence type="ECO:0000256" key="2">
    <source>
        <dbReference type="ARBA" id="ARBA00004389"/>
    </source>
</evidence>
<evidence type="ECO:0000256" key="8">
    <source>
        <dbReference type="ARBA" id="ARBA00022919"/>
    </source>
</evidence>
<dbReference type="Gene3D" id="6.10.140.2150">
    <property type="match status" value="1"/>
</dbReference>
<keyword evidence="12 15" id="KW-0456">Lyase</keyword>
<evidence type="ECO:0000256" key="14">
    <source>
        <dbReference type="PIRSR" id="PIRSR602129-50"/>
    </source>
</evidence>
<evidence type="ECO:0000313" key="16">
    <source>
        <dbReference type="EMBL" id="AKU97683.1"/>
    </source>
</evidence>
<dbReference type="InterPro" id="IPR050477">
    <property type="entry name" value="GrpII_AminoAcid_Decarb"/>
</dbReference>
<evidence type="ECO:0000256" key="15">
    <source>
        <dbReference type="RuleBase" id="RU000382"/>
    </source>
</evidence>
<dbReference type="GO" id="GO:0016830">
    <property type="term" value="F:carbon-carbon lyase activity"/>
    <property type="evidence" value="ECO:0007669"/>
    <property type="project" value="InterPro"/>
</dbReference>
<comment type="cofactor">
    <cofactor evidence="1 14 15">
        <name>pyridoxal 5'-phosphate</name>
        <dbReference type="ChEBI" id="CHEBI:597326"/>
    </cofactor>
</comment>
<keyword evidence="11" id="KW-0472">Membrane</keyword>
<evidence type="ECO:0000256" key="5">
    <source>
        <dbReference type="ARBA" id="ARBA00022692"/>
    </source>
</evidence>
<comment type="pathway">
    <text evidence="3">Lipid metabolism; sphingolipid metabolism.</text>
</comment>
<dbReference type="GO" id="GO:0030170">
    <property type="term" value="F:pyridoxal phosphate binding"/>
    <property type="evidence" value="ECO:0007669"/>
    <property type="project" value="InterPro"/>
</dbReference>
<dbReference type="Gene3D" id="3.90.1150.10">
    <property type="entry name" value="Aspartate Aminotransferase, domain 1"/>
    <property type="match status" value="1"/>
</dbReference>
<dbReference type="GO" id="GO:0016020">
    <property type="term" value="C:membrane"/>
    <property type="evidence" value="ECO:0007669"/>
    <property type="project" value="GOC"/>
</dbReference>
<dbReference type="PATRIC" id="fig|1391654.3.peg.4404"/>
<gene>
    <name evidence="16" type="ORF">AKJ09_04347</name>
</gene>
<dbReference type="FunFam" id="3.40.640.10:FF:000020">
    <property type="entry name" value="sphingosine-1-phosphate lyase 1"/>
    <property type="match status" value="1"/>
</dbReference>
<evidence type="ECO:0000256" key="12">
    <source>
        <dbReference type="ARBA" id="ARBA00023239"/>
    </source>
</evidence>
<comment type="subcellular location">
    <subcellularLocation>
        <location evidence="2">Endoplasmic reticulum membrane</location>
        <topology evidence="2">Single-pass membrane protein</topology>
    </subcellularLocation>
</comment>
<evidence type="ECO:0000256" key="3">
    <source>
        <dbReference type="ARBA" id="ARBA00004760"/>
    </source>
</evidence>
<keyword evidence="7 14" id="KW-0663">Pyridoxal phosphate</keyword>
<sequence>MTIPQQGIDADDLRARMERYRGNDGDAAGARLFSLVYATRSDILDVAKDAYGRFFSENALNPMTFPSLRRFETEVLEIAIELLHGPAGAAGSMTSGGSESLLLAVKTARDWARLNRPHVTAPEMLLPVTAHPALLKAAHIVGVEPVIVPVTDAFVADMEAARSLVTDNTVLVVGSAPQYPHGVMDPITELAELAASRGILCHVDSCIGGFFLPWLEKLGREVPPFDFRVPGVTSISADLHKYAYAAKGASVLLHRSRALRRHQYFVHPDWPGGLFGSPSVLGTRPGGAIAAAWAVMHYLGAEGYLDLTRRAMDATKRMADGVREIPGLRILGNPVMSLLAIGIDERHADPVDLNVVADRMLQKGWRIDRQQRPTSLHLTVSPAHDVLAETFVADLREAVAHVRSSGEQAQGPSAMYGMLGQLPDRAFVGDALLDFMDGMDSMPTMLEG</sequence>
<feature type="modified residue" description="N6-(pyridoxal phosphate)lysine" evidence="14">
    <location>
        <position position="241"/>
    </location>
</feature>
<dbReference type="SUPFAM" id="SSF53383">
    <property type="entry name" value="PLP-dependent transferases"/>
    <property type="match status" value="1"/>
</dbReference>
<dbReference type="InterPro" id="IPR015422">
    <property type="entry name" value="PyrdxlP-dep_Trfase_small"/>
</dbReference>
<evidence type="ECO:0000256" key="13">
    <source>
        <dbReference type="ARBA" id="ARBA00038302"/>
    </source>
</evidence>
<keyword evidence="8" id="KW-0746">Sphingolipid metabolism</keyword>
<name>A0A0K1PVY1_9BACT</name>
<evidence type="ECO:0000256" key="6">
    <source>
        <dbReference type="ARBA" id="ARBA00022824"/>
    </source>
</evidence>